<dbReference type="RefSeq" id="WP_184074549.1">
    <property type="nucleotide sequence ID" value="NZ_JACHDS010000001.1"/>
</dbReference>
<evidence type="ECO:0000313" key="4">
    <source>
        <dbReference type="Proteomes" id="UP000546642"/>
    </source>
</evidence>
<feature type="compositionally biased region" description="Acidic residues" evidence="1">
    <location>
        <begin position="84"/>
        <end position="114"/>
    </location>
</feature>
<keyword evidence="2" id="KW-0732">Signal</keyword>
<organism evidence="3 4">
    <name type="scientific">Nocardiopsis mwathae</name>
    <dbReference type="NCBI Taxonomy" id="1472723"/>
    <lineage>
        <taxon>Bacteria</taxon>
        <taxon>Bacillati</taxon>
        <taxon>Actinomycetota</taxon>
        <taxon>Actinomycetes</taxon>
        <taxon>Streptosporangiales</taxon>
        <taxon>Nocardiopsidaceae</taxon>
        <taxon>Nocardiopsis</taxon>
    </lineage>
</organism>
<feature type="compositionally biased region" description="Acidic residues" evidence="1">
    <location>
        <begin position="66"/>
        <end position="76"/>
    </location>
</feature>
<evidence type="ECO:0008006" key="5">
    <source>
        <dbReference type="Google" id="ProtNLM"/>
    </source>
</evidence>
<feature type="chain" id="PRO_5038379113" description="DNA primase" evidence="2">
    <location>
        <begin position="33"/>
        <end position="114"/>
    </location>
</feature>
<proteinExistence type="predicted"/>
<protein>
    <recommendedName>
        <fullName evidence="5">DNA primase</fullName>
    </recommendedName>
</protein>
<feature type="signal peptide" evidence="2">
    <location>
        <begin position="1"/>
        <end position="32"/>
    </location>
</feature>
<dbReference type="Proteomes" id="UP000546642">
    <property type="component" value="Unassembled WGS sequence"/>
</dbReference>
<evidence type="ECO:0000256" key="1">
    <source>
        <dbReference type="SAM" id="MobiDB-lite"/>
    </source>
</evidence>
<evidence type="ECO:0000313" key="3">
    <source>
        <dbReference type="EMBL" id="MBB6171266.1"/>
    </source>
</evidence>
<gene>
    <name evidence="3" type="ORF">HNR23_001326</name>
</gene>
<keyword evidence="4" id="KW-1185">Reference proteome</keyword>
<feature type="compositionally biased region" description="Polar residues" evidence="1">
    <location>
        <begin position="29"/>
        <end position="44"/>
    </location>
</feature>
<sequence length="114" mass="11939">MSIRSMNRLRSLAAVGGIALAIALPLSGCLNSEDSGDEMSTQQESTDEDMGDMKDDEGQGGMGGESMDDGEMMDDGDAMRGDGDDGDDMDDMDDMDDAGEMDDTDEGGDMESDG</sequence>
<comment type="caution">
    <text evidence="3">The sequence shown here is derived from an EMBL/GenBank/DDBJ whole genome shotgun (WGS) entry which is preliminary data.</text>
</comment>
<accession>A0A7W9YHD6</accession>
<dbReference type="AlphaFoldDB" id="A0A7W9YHD6"/>
<feature type="region of interest" description="Disordered" evidence="1">
    <location>
        <begin position="28"/>
        <end position="114"/>
    </location>
</feature>
<name>A0A7W9YHD6_9ACTN</name>
<reference evidence="3 4" key="1">
    <citation type="submission" date="2020-08" db="EMBL/GenBank/DDBJ databases">
        <title>Sequencing the genomes of 1000 actinobacteria strains.</title>
        <authorList>
            <person name="Klenk H.-P."/>
        </authorList>
    </citation>
    <scope>NUCLEOTIDE SEQUENCE [LARGE SCALE GENOMIC DNA]</scope>
    <source>
        <strain evidence="3 4">DSM 46659</strain>
    </source>
</reference>
<dbReference type="EMBL" id="JACHDS010000001">
    <property type="protein sequence ID" value="MBB6171266.1"/>
    <property type="molecule type" value="Genomic_DNA"/>
</dbReference>
<evidence type="ECO:0000256" key="2">
    <source>
        <dbReference type="SAM" id="SignalP"/>
    </source>
</evidence>